<feature type="transmembrane region" description="Helical" evidence="8">
    <location>
        <begin position="12"/>
        <end position="32"/>
    </location>
</feature>
<evidence type="ECO:0000256" key="3">
    <source>
        <dbReference type="ARBA" id="ARBA00022676"/>
    </source>
</evidence>
<feature type="transmembrane region" description="Helical" evidence="8">
    <location>
        <begin position="280"/>
        <end position="298"/>
    </location>
</feature>
<evidence type="ECO:0000256" key="7">
    <source>
        <dbReference type="ARBA" id="ARBA00023136"/>
    </source>
</evidence>
<protein>
    <recommendedName>
        <fullName evidence="11">Glycosyltransferase</fullName>
    </recommendedName>
</protein>
<keyword evidence="3" id="KW-0328">Glycosyltransferase</keyword>
<keyword evidence="5 8" id="KW-0812">Transmembrane</keyword>
<dbReference type="GO" id="GO:0009103">
    <property type="term" value="P:lipopolysaccharide biosynthetic process"/>
    <property type="evidence" value="ECO:0007669"/>
    <property type="project" value="UniProtKB-ARBA"/>
</dbReference>
<dbReference type="PANTHER" id="PTHR33908">
    <property type="entry name" value="MANNOSYLTRANSFERASE YKCB-RELATED"/>
    <property type="match status" value="1"/>
</dbReference>
<dbReference type="OrthoDB" id="974040at2"/>
<accession>A0A069CTZ9</accession>
<dbReference type="PANTHER" id="PTHR33908:SF3">
    <property type="entry name" value="UNDECAPRENYL PHOSPHATE-ALPHA-4-AMINO-4-DEOXY-L-ARABINOSE ARABINOSYL TRANSFERASE"/>
    <property type="match status" value="1"/>
</dbReference>
<organism evidence="9 10">
    <name type="scientific">Weissella oryzae (strain DSM 25784 / JCM 18191 / LMG 30913 / SG25)</name>
    <dbReference type="NCBI Taxonomy" id="1329250"/>
    <lineage>
        <taxon>Bacteria</taxon>
        <taxon>Bacillati</taxon>
        <taxon>Bacillota</taxon>
        <taxon>Bacilli</taxon>
        <taxon>Lactobacillales</taxon>
        <taxon>Lactobacillaceae</taxon>
        <taxon>Weissella</taxon>
    </lineage>
</organism>
<feature type="transmembrane region" description="Helical" evidence="8">
    <location>
        <begin position="169"/>
        <end position="196"/>
    </location>
</feature>
<dbReference type="GO" id="GO:0005886">
    <property type="term" value="C:plasma membrane"/>
    <property type="evidence" value="ECO:0007669"/>
    <property type="project" value="UniProtKB-SubCell"/>
</dbReference>
<dbReference type="InterPro" id="IPR050297">
    <property type="entry name" value="LipidA_mod_glycosyltrf_83"/>
</dbReference>
<evidence type="ECO:0000256" key="2">
    <source>
        <dbReference type="ARBA" id="ARBA00022475"/>
    </source>
</evidence>
<dbReference type="eggNOG" id="COG1807">
    <property type="taxonomic scope" value="Bacteria"/>
</dbReference>
<feature type="transmembrane region" description="Helical" evidence="8">
    <location>
        <begin position="208"/>
        <end position="228"/>
    </location>
</feature>
<feature type="transmembrane region" description="Helical" evidence="8">
    <location>
        <begin position="147"/>
        <end position="163"/>
    </location>
</feature>
<dbReference type="Proteomes" id="UP000030643">
    <property type="component" value="Unassembled WGS sequence"/>
</dbReference>
<dbReference type="AlphaFoldDB" id="A0A069CTZ9"/>
<feature type="transmembrane region" description="Helical" evidence="8">
    <location>
        <begin position="305"/>
        <end position="323"/>
    </location>
</feature>
<feature type="transmembrane region" description="Helical" evidence="8">
    <location>
        <begin position="329"/>
        <end position="348"/>
    </location>
</feature>
<name>A0A069CTZ9_WEIOS</name>
<keyword evidence="6 8" id="KW-1133">Transmembrane helix</keyword>
<keyword evidence="2" id="KW-1003">Cell membrane</keyword>
<proteinExistence type="predicted"/>
<dbReference type="GO" id="GO:0010041">
    <property type="term" value="P:response to iron(III) ion"/>
    <property type="evidence" value="ECO:0007669"/>
    <property type="project" value="TreeGrafter"/>
</dbReference>
<dbReference type="EMBL" id="DF820488">
    <property type="protein sequence ID" value="GAK30847.1"/>
    <property type="molecule type" value="Genomic_DNA"/>
</dbReference>
<keyword evidence="10" id="KW-1185">Reference proteome</keyword>
<feature type="transmembrane region" description="Helical" evidence="8">
    <location>
        <begin position="360"/>
        <end position="379"/>
    </location>
</feature>
<evidence type="ECO:0000256" key="1">
    <source>
        <dbReference type="ARBA" id="ARBA00004651"/>
    </source>
</evidence>
<evidence type="ECO:0008006" key="11">
    <source>
        <dbReference type="Google" id="ProtNLM"/>
    </source>
</evidence>
<dbReference type="RefSeq" id="WP_145912344.1">
    <property type="nucleotide sequence ID" value="NZ_DF820488.1"/>
</dbReference>
<feature type="transmembrane region" description="Helical" evidence="8">
    <location>
        <begin position="97"/>
        <end position="115"/>
    </location>
</feature>
<evidence type="ECO:0000256" key="8">
    <source>
        <dbReference type="SAM" id="Phobius"/>
    </source>
</evidence>
<evidence type="ECO:0000256" key="5">
    <source>
        <dbReference type="ARBA" id="ARBA00022692"/>
    </source>
</evidence>
<evidence type="ECO:0000256" key="6">
    <source>
        <dbReference type="ARBA" id="ARBA00022989"/>
    </source>
</evidence>
<keyword evidence="7 8" id="KW-0472">Membrane</keyword>
<sequence length="501" mass="56880">MDKNRLHMKKMALIFGILGIGICLRCFLFSSVPQGITTDEAMTGYNAWTLANYKIDMWGHHFPWYLAAWGSGMNALYEYLAIPFIKIFSLNIFFERLPNLIAGTALLPLFFLFLKKIYSEKVAWIGLILITFNPWAISIARQGLESNLLPAIILSAMVLFAYKKYILAALFFALAIYAYSTILLVLPFMLAALYLTEILKGNLSIPRATYAAFVFLLVALPMILWFLVNLFGLAPFDFGFFSVEKFSMIRQTFGGDLGTNLRVVVTQFDGYLQNGTVESSIGYVVSLPLALIGFIRSIKQKKYLPVIWLLSAIPLIIAVSGNVNRYNVIWLVMLAFVAIGVDYVFEFALKESGFAKKVGIVFISSILALPNVIFIYKYFTTFNNEPSVSATFNQGFDKALTYAKKVQGFKGKVDIIEPRNQRYSLILFYDQIPPQEFLRTVKIVEGQFEFIQIKSFTNYNFSKQANYADKKPMIMPKYLKKSVPSNKTVKEFGQYIVVTEK</sequence>
<feature type="transmembrane region" description="Helical" evidence="8">
    <location>
        <begin position="121"/>
        <end position="140"/>
    </location>
</feature>
<evidence type="ECO:0000313" key="10">
    <source>
        <dbReference type="Proteomes" id="UP000030643"/>
    </source>
</evidence>
<evidence type="ECO:0000256" key="4">
    <source>
        <dbReference type="ARBA" id="ARBA00022679"/>
    </source>
</evidence>
<reference evidence="10" key="1">
    <citation type="journal article" date="2014" name="Genome Announc.">
        <title>Draft genome sequence of Weissella oryzae SG25T, isolated from fermented rice grains.</title>
        <authorList>
            <person name="Tanizawa Y."/>
            <person name="Fujisawa T."/>
            <person name="Mochizuki T."/>
            <person name="Kaminuma E."/>
            <person name="Suzuki Y."/>
            <person name="Nakamura Y."/>
            <person name="Tohno M."/>
        </authorList>
    </citation>
    <scope>NUCLEOTIDE SEQUENCE [LARGE SCALE GENOMIC DNA]</scope>
    <source>
        <strain evidence="10">DSM 25784 / JCM 18191 / LMG 30913 / SG25</strain>
    </source>
</reference>
<dbReference type="GO" id="GO:0016763">
    <property type="term" value="F:pentosyltransferase activity"/>
    <property type="evidence" value="ECO:0007669"/>
    <property type="project" value="TreeGrafter"/>
</dbReference>
<keyword evidence="4" id="KW-0808">Transferase</keyword>
<evidence type="ECO:0000313" key="9">
    <source>
        <dbReference type="EMBL" id="GAK30847.1"/>
    </source>
</evidence>
<gene>
    <name evidence="9" type="ORF">WOSG25_051190</name>
</gene>
<feature type="transmembrane region" description="Helical" evidence="8">
    <location>
        <begin position="62"/>
        <end position="85"/>
    </location>
</feature>
<comment type="subcellular location">
    <subcellularLocation>
        <location evidence="1">Cell membrane</location>
        <topology evidence="1">Multi-pass membrane protein</topology>
    </subcellularLocation>
</comment>